<feature type="binding site" description="axial binding residue" evidence="4">
    <location>
        <position position="451"/>
    </location>
    <ligand>
        <name>heme</name>
        <dbReference type="ChEBI" id="CHEBI:30413"/>
    </ligand>
    <ligandPart>
        <name>Fe</name>
        <dbReference type="ChEBI" id="CHEBI:18248"/>
    </ligandPart>
</feature>
<evidence type="ECO:0000256" key="3">
    <source>
        <dbReference type="ARBA" id="ARBA00023004"/>
    </source>
</evidence>
<gene>
    <name evidence="5" type="ORF">G7Y89_g11791</name>
</gene>
<proteinExistence type="predicted"/>
<evidence type="ECO:0000313" key="6">
    <source>
        <dbReference type="Proteomes" id="UP000566819"/>
    </source>
</evidence>
<dbReference type="OrthoDB" id="9972196at2759"/>
<comment type="cofactor">
    <cofactor evidence="1 4">
        <name>heme</name>
        <dbReference type="ChEBI" id="CHEBI:30413"/>
    </cofactor>
</comment>
<dbReference type="Gene3D" id="2.130.10.10">
    <property type="entry name" value="YVTN repeat-like/Quinoprotein amine dehydrogenase"/>
    <property type="match status" value="1"/>
</dbReference>
<keyword evidence="2 4" id="KW-0479">Metal-binding</keyword>
<evidence type="ECO:0008006" key="7">
    <source>
        <dbReference type="Google" id="ProtNLM"/>
    </source>
</evidence>
<evidence type="ECO:0000256" key="1">
    <source>
        <dbReference type="ARBA" id="ARBA00001971"/>
    </source>
</evidence>
<comment type="caution">
    <text evidence="5">The sequence shown here is derived from an EMBL/GenBank/DDBJ whole genome shotgun (WGS) entry which is preliminary data.</text>
</comment>
<reference evidence="5 6" key="1">
    <citation type="submission" date="2020-03" db="EMBL/GenBank/DDBJ databases">
        <title>Draft Genome Sequence of Cudoniella acicularis.</title>
        <authorList>
            <person name="Buettner E."/>
            <person name="Kellner H."/>
        </authorList>
    </citation>
    <scope>NUCLEOTIDE SEQUENCE [LARGE SCALE GENOMIC DNA]</scope>
    <source>
        <strain evidence="5 6">DSM 108380</strain>
    </source>
</reference>
<dbReference type="SUPFAM" id="SSF48264">
    <property type="entry name" value="Cytochrome P450"/>
    <property type="match status" value="1"/>
</dbReference>
<dbReference type="InterPro" id="IPR017972">
    <property type="entry name" value="Cyt_P450_CS"/>
</dbReference>
<dbReference type="GO" id="GO:0020037">
    <property type="term" value="F:heme binding"/>
    <property type="evidence" value="ECO:0007669"/>
    <property type="project" value="InterPro"/>
</dbReference>
<dbReference type="EMBL" id="JAAMPI010001165">
    <property type="protein sequence ID" value="KAF4626368.1"/>
    <property type="molecule type" value="Genomic_DNA"/>
</dbReference>
<dbReference type="PRINTS" id="PR00463">
    <property type="entry name" value="EP450I"/>
</dbReference>
<organism evidence="5 6">
    <name type="scientific">Cudoniella acicularis</name>
    <dbReference type="NCBI Taxonomy" id="354080"/>
    <lineage>
        <taxon>Eukaryota</taxon>
        <taxon>Fungi</taxon>
        <taxon>Dikarya</taxon>
        <taxon>Ascomycota</taxon>
        <taxon>Pezizomycotina</taxon>
        <taxon>Leotiomycetes</taxon>
        <taxon>Helotiales</taxon>
        <taxon>Tricladiaceae</taxon>
        <taxon>Cudoniella</taxon>
    </lineage>
</organism>
<dbReference type="InterPro" id="IPR050121">
    <property type="entry name" value="Cytochrome_P450_monoxygenase"/>
</dbReference>
<dbReference type="Proteomes" id="UP000566819">
    <property type="component" value="Unassembled WGS sequence"/>
</dbReference>
<dbReference type="CDD" id="cd11058">
    <property type="entry name" value="CYP60B-like"/>
    <property type="match status" value="1"/>
</dbReference>
<dbReference type="InterPro" id="IPR002401">
    <property type="entry name" value="Cyt_P450_E_grp-I"/>
</dbReference>
<evidence type="ECO:0000256" key="4">
    <source>
        <dbReference type="PIRSR" id="PIRSR602401-1"/>
    </source>
</evidence>
<dbReference type="PANTHER" id="PTHR24305:SF199">
    <property type="entry name" value="P450, PUTATIVE (EUROFUNG)-RELATED"/>
    <property type="match status" value="1"/>
</dbReference>
<evidence type="ECO:0000313" key="5">
    <source>
        <dbReference type="EMBL" id="KAF4626368.1"/>
    </source>
</evidence>
<name>A0A8H4VXJ7_9HELO</name>
<protein>
    <recommendedName>
        <fullName evidence="7">Cytochrome P450</fullName>
    </recommendedName>
</protein>
<dbReference type="SUPFAM" id="SSF50974">
    <property type="entry name" value="Nitrous oxide reductase, N-terminal domain"/>
    <property type="match status" value="1"/>
</dbReference>
<dbReference type="PROSITE" id="PS00086">
    <property type="entry name" value="CYTOCHROME_P450"/>
    <property type="match status" value="1"/>
</dbReference>
<dbReference type="InterPro" id="IPR019405">
    <property type="entry name" value="Lactonase_7-beta_prop"/>
</dbReference>
<dbReference type="PANTHER" id="PTHR24305">
    <property type="entry name" value="CYTOCHROME P450"/>
    <property type="match status" value="1"/>
</dbReference>
<dbReference type="GO" id="GO:0016705">
    <property type="term" value="F:oxidoreductase activity, acting on paired donors, with incorporation or reduction of molecular oxygen"/>
    <property type="evidence" value="ECO:0007669"/>
    <property type="project" value="InterPro"/>
</dbReference>
<dbReference type="InterPro" id="IPR001128">
    <property type="entry name" value="Cyt_P450"/>
</dbReference>
<sequence>MILFESLGLLQCICIAVVLLVTYPLCRGIYNVTFHPLARFPGPRLWGASRIPFIRSFLTGNLVHDIEKLHQQYGPTIRIAPNEITFSHPDAWNDIFQLRPGHLPFEIDPVWWGTPPGQPESMASAASEMVHRRMRRVLGYGFTQRALRAQEPIIQKYASMLIDRLRDQIGVSSNSDDAVVDIVSWFNFFTFDLFGDLGFDESFECLQHSEYHPWISLIFNNIKATCFIITARFYPLIDSILVKCIPKSIKKLQSDHYQQVRDKVQRRLTREIQRPDLMDSVMKNNEKLESMSLQEIESTFAILAIAASETTATVLSGTFNHLLCHPEMLKTLVEEARSHFAKEEDMTLDALKPLAYLNAVLNEGLRVCPPVPIMLPRLVPKGGDTICGIRFPGGTSVSFQSRALFRNPEYFHKSTSFLPERYLPEARKPDSPFYNDKLDIVLPFGLGLRGCLGKDLAWAEMRLAIARLVWRFDVEFVGTPVKWEELKTFLLVEKKPVMIRIRERKDFTLLQSSEFRPQQWARSALPALKSSAPRPDPSLFRRRYALHRLPRTVLSTADVHPPSRFIGPSGCNRLPIKMWQLPIPIVVLVLSQLCTFFNSISATPLSAQQAMRFSPARLLSASVLVNLTSTAVCTNLYVSSYAGDITSLQLIKSADDTYSLTKIAANNGSSPSPTWLEKDSKTGIVYGLDEGFTSPNGSISSYKPSSSGVLTQIDRHLTLGGPVSSILYNEGKSLAVAHYGGSALSTWNILPTGGLSPGQNFLFTLTKPGANPARQEAPHPHEALVDPTDSFIVVPDLGADLIRVFSIDKATSDLTEQTPFPVAAGSGPRHGAFLESAALKACKKESYGCMATSAQANNGTFFFLISELANTVTSYKVTYGEKSLGFEQVFQSGTYGNQTTPVGAASAEAILSPDHKYLLTSSRNATILNIPNFNTTNSTTLPSDTLQSWSINPTTGKLTFEQLAPAGGAFPRQFSVNKKGDLAAVGLQQSARVVILERNVLDGTFGKFVAEIGVPGEVTSVVWDE</sequence>
<dbReference type="GO" id="GO:0005506">
    <property type="term" value="F:iron ion binding"/>
    <property type="evidence" value="ECO:0007669"/>
    <property type="project" value="InterPro"/>
</dbReference>
<dbReference type="InterPro" id="IPR015943">
    <property type="entry name" value="WD40/YVTN_repeat-like_dom_sf"/>
</dbReference>
<dbReference type="PRINTS" id="PR00385">
    <property type="entry name" value="P450"/>
</dbReference>
<dbReference type="Gene3D" id="1.10.630.10">
    <property type="entry name" value="Cytochrome P450"/>
    <property type="match status" value="1"/>
</dbReference>
<accession>A0A8H4VXJ7</accession>
<dbReference type="Pfam" id="PF00067">
    <property type="entry name" value="p450"/>
    <property type="match status" value="1"/>
</dbReference>
<keyword evidence="3 4" id="KW-0408">Iron</keyword>
<dbReference type="InterPro" id="IPR011045">
    <property type="entry name" value="N2O_reductase_N"/>
</dbReference>
<dbReference type="AlphaFoldDB" id="A0A8H4VXJ7"/>
<dbReference type="Pfam" id="PF10282">
    <property type="entry name" value="Lactonase"/>
    <property type="match status" value="1"/>
</dbReference>
<evidence type="ECO:0000256" key="2">
    <source>
        <dbReference type="ARBA" id="ARBA00022723"/>
    </source>
</evidence>
<dbReference type="GO" id="GO:0004497">
    <property type="term" value="F:monooxygenase activity"/>
    <property type="evidence" value="ECO:0007669"/>
    <property type="project" value="InterPro"/>
</dbReference>
<keyword evidence="6" id="KW-1185">Reference proteome</keyword>
<dbReference type="InterPro" id="IPR036396">
    <property type="entry name" value="Cyt_P450_sf"/>
</dbReference>
<keyword evidence="4" id="KW-0349">Heme</keyword>